<feature type="chain" id="PRO_5012736582" description="MG2 domain-containing protein" evidence="1">
    <location>
        <begin position="22"/>
        <end position="802"/>
    </location>
</feature>
<evidence type="ECO:0008006" key="4">
    <source>
        <dbReference type="Google" id="ProtNLM"/>
    </source>
</evidence>
<name>A0A223P3Q8_9SPHI</name>
<evidence type="ECO:0000256" key="1">
    <source>
        <dbReference type="SAM" id="SignalP"/>
    </source>
</evidence>
<dbReference type="EMBL" id="CP022743">
    <property type="protein sequence ID" value="ASU36488.1"/>
    <property type="molecule type" value="Genomic_DNA"/>
</dbReference>
<evidence type="ECO:0000313" key="2">
    <source>
        <dbReference type="EMBL" id="ASU36488.1"/>
    </source>
</evidence>
<evidence type="ECO:0000313" key="3">
    <source>
        <dbReference type="Proteomes" id="UP000215002"/>
    </source>
</evidence>
<feature type="signal peptide" evidence="1">
    <location>
        <begin position="1"/>
        <end position="21"/>
    </location>
</feature>
<proteinExistence type="predicted"/>
<dbReference type="SUPFAM" id="SSF49478">
    <property type="entry name" value="Cna protein B-type domain"/>
    <property type="match status" value="1"/>
</dbReference>
<reference evidence="2 3" key="1">
    <citation type="submission" date="2017-08" db="EMBL/GenBank/DDBJ databases">
        <title>Complete genome sequence of Mucilaginibacter sp. strain BJC16-A31.</title>
        <authorList>
            <consortium name="Henan University of Science and Technology"/>
            <person name="You X."/>
        </authorList>
    </citation>
    <scope>NUCLEOTIDE SEQUENCE [LARGE SCALE GENOMIC DNA]</scope>
    <source>
        <strain evidence="2 3">BJC16-A31</strain>
    </source>
</reference>
<dbReference type="AlphaFoldDB" id="A0A223P3Q8"/>
<dbReference type="OrthoDB" id="679547at2"/>
<dbReference type="RefSeq" id="WP_094572501.1">
    <property type="nucleotide sequence ID" value="NZ_CP022743.1"/>
</dbReference>
<organism evidence="2 3">
    <name type="scientific">Mucilaginibacter xinganensis</name>
    <dbReference type="NCBI Taxonomy" id="1234841"/>
    <lineage>
        <taxon>Bacteria</taxon>
        <taxon>Pseudomonadati</taxon>
        <taxon>Bacteroidota</taxon>
        <taxon>Sphingobacteriia</taxon>
        <taxon>Sphingobacteriales</taxon>
        <taxon>Sphingobacteriaceae</taxon>
        <taxon>Mucilaginibacter</taxon>
    </lineage>
</organism>
<gene>
    <name evidence="2" type="ORF">MuYL_4605</name>
</gene>
<protein>
    <recommendedName>
        <fullName evidence="4">MG2 domain-containing protein</fullName>
    </recommendedName>
</protein>
<accession>A0A223P3Q8</accession>
<dbReference type="Gene3D" id="2.60.40.1930">
    <property type="match status" value="1"/>
</dbReference>
<sequence length="802" mass="88185">MKQKLIITCLIWLLFSFGAYSQDTTFAGKAVAALKSFLSNYPAEKAYLHFDKPYYAAGDTLYFKAYVTMGQRHEPSQISGILHVDLINTQNKIDQSLLLDVTGGIGKGDFALPDSLPKGIYRVRAYTDWMRNNGETGFFYKAIAVGSLLDNKVSESADRNQQQISGKPEIQFLPEGGRLVSGIKSKIAFKAIGSNGLGIAAKGKITDDTGKTITSFTSAHLGMGWFYLQPEEGKCYSASLTFGDGTQNTINLPDAEKFGVTLTANNDSIQKTSVVITANNGAYVQNKGKDYSLLIYSGGVATTVTTPLDSPVIKFDIAKHRLHTGVATLTLFSPGGEPLSERLFFVQNYDEIRLAVNSDKATYVAREKVIVKINAKSRADSLIAGNFSVSVTDESKVPVDENAENSILSNLLLTSDLKGNIEQPNYYFTNITDEKLKELDLVMLTHGYRQFEWKQLLNNGYPPVTWQPETGLEISGIAKTKDGKPLAKGLVSLMSSNGHSFLSEQTDNNGNFRFKNLAFGDTTNFILQAATAKGNNSTQLTYTTKPAPPVLTDNRQMVQDNNEPMSLYLKNTEKQQEQLNMQGLGKGTMLNEVKIKARKSDPSVTSIRYGFPDYVLHGKEIGPGSQLAFKLMGRIPGVLIMIVPGSGSHYTAVLGKNISVGVPMKIIVDEREMRADFDLNSLSASRIDKIESITGGVGVLLITTKYGLQPEDIISTGFLAIKANGLYKAREFYSPKYESTISSKFADLRITIFWKPEVITDKYGNASFEYFNADGKGDYRVVVEGIDDKGNLGRQVYRYKVQ</sequence>
<dbReference type="Proteomes" id="UP000215002">
    <property type="component" value="Chromosome"/>
</dbReference>
<dbReference type="KEGG" id="muc:MuYL_4605"/>
<keyword evidence="3" id="KW-1185">Reference proteome</keyword>
<keyword evidence="1" id="KW-0732">Signal</keyword>